<comment type="similarity">
    <text evidence="7">Belongs to the TRAP transporter large permease family.</text>
</comment>
<sequence>MDWYVSGALLIALVVLAMATSLPVAFAFLLANVIGVLLFIGGLAGLEQLVANASTAITSFTLITIPLFILMGELFFHTGVSARVFGAIDKLFGGVPARLSYMTVTEGTLFATLSGSSMANTALLGSSLLPEMTRHGYKDHLSMGPIVACGALAIIIPPSGLAVLLGSLAHLDIGELLIAGLIPGFLLAGLYLAVIWISVRLNPSAAPGYPVGRIGWGATIRLVSVNVLPMLLVLVLVVGVILLGLATPTESAAFGVMGVTLIAAMFRSLTRESLIRAIVSSAKVSGMVFMIILGSSTFSQLLAFSGATPGLIGWATGLEVPPLVLLLAILAVLLVLGLFMEAASIMMLTVPIFFPLIVSLGYDPIWFGVVMLVSLEIGLVTPPFGMGLFVMLGVAPKGTTLGQVSRSVLPYLGCMLALVALLIAWPGIATALR</sequence>
<comment type="caution">
    <text evidence="9">The sequence shown here is derived from an EMBL/GenBank/DDBJ whole genome shotgun (WGS) entry which is preliminary data.</text>
</comment>
<feature type="transmembrane region" description="Helical" evidence="7">
    <location>
        <begin position="408"/>
        <end position="428"/>
    </location>
</feature>
<dbReference type="Proteomes" id="UP000608594">
    <property type="component" value="Unassembled WGS sequence"/>
</dbReference>
<evidence type="ECO:0000256" key="7">
    <source>
        <dbReference type="RuleBase" id="RU369079"/>
    </source>
</evidence>
<comment type="function">
    <text evidence="7">Part of the tripartite ATP-independent periplasmic (TRAP) transport system.</text>
</comment>
<evidence type="ECO:0000256" key="3">
    <source>
        <dbReference type="ARBA" id="ARBA00022519"/>
    </source>
</evidence>
<comment type="subunit">
    <text evidence="7">The complex comprises the extracytoplasmic solute receptor protein and the two transmembrane proteins.</text>
</comment>
<dbReference type="AlphaFoldDB" id="A0A926GFT2"/>
<feature type="transmembrane region" description="Helical" evidence="7">
    <location>
        <begin position="141"/>
        <end position="164"/>
    </location>
</feature>
<dbReference type="InterPro" id="IPR010656">
    <property type="entry name" value="DctM"/>
</dbReference>
<accession>A0A926GFT2</accession>
<dbReference type="GO" id="GO:0005886">
    <property type="term" value="C:plasma membrane"/>
    <property type="evidence" value="ECO:0007669"/>
    <property type="project" value="UniProtKB-SubCell"/>
</dbReference>
<evidence type="ECO:0000256" key="1">
    <source>
        <dbReference type="ARBA" id="ARBA00004429"/>
    </source>
</evidence>
<feature type="transmembrane region" description="Helical" evidence="7">
    <location>
        <begin position="252"/>
        <end position="270"/>
    </location>
</feature>
<name>A0A926GFT2_9RHOB</name>
<feature type="transmembrane region" description="Helical" evidence="7">
    <location>
        <begin position="109"/>
        <end position="129"/>
    </location>
</feature>
<dbReference type="GO" id="GO:0022857">
    <property type="term" value="F:transmembrane transporter activity"/>
    <property type="evidence" value="ECO:0007669"/>
    <property type="project" value="UniProtKB-UniRule"/>
</dbReference>
<keyword evidence="7" id="KW-0813">Transport</keyword>
<keyword evidence="5 7" id="KW-1133">Transmembrane helix</keyword>
<evidence type="ECO:0000313" key="9">
    <source>
        <dbReference type="EMBL" id="MBC9247487.1"/>
    </source>
</evidence>
<feature type="transmembrane region" description="Helical" evidence="7">
    <location>
        <begin position="29"/>
        <end position="46"/>
    </location>
</feature>
<evidence type="ECO:0000256" key="2">
    <source>
        <dbReference type="ARBA" id="ARBA00022475"/>
    </source>
</evidence>
<protein>
    <recommendedName>
        <fullName evidence="7">TRAP transporter large permease protein</fullName>
    </recommendedName>
</protein>
<dbReference type="Pfam" id="PF06808">
    <property type="entry name" value="DctM"/>
    <property type="match status" value="1"/>
</dbReference>
<evidence type="ECO:0000256" key="5">
    <source>
        <dbReference type="ARBA" id="ARBA00022989"/>
    </source>
</evidence>
<comment type="subcellular location">
    <subcellularLocation>
        <location evidence="1 7">Cell inner membrane</location>
        <topology evidence="1 7">Multi-pass membrane protein</topology>
    </subcellularLocation>
</comment>
<keyword evidence="4 7" id="KW-0812">Transmembrane</keyword>
<dbReference type="PIRSF" id="PIRSF006066">
    <property type="entry name" value="HI0050"/>
    <property type="match status" value="1"/>
</dbReference>
<evidence type="ECO:0000259" key="8">
    <source>
        <dbReference type="Pfam" id="PF06808"/>
    </source>
</evidence>
<keyword evidence="6 7" id="KW-0472">Membrane</keyword>
<dbReference type="InterPro" id="IPR004681">
    <property type="entry name" value="TRAP_DctM"/>
</dbReference>
<dbReference type="EMBL" id="JACOQL010000003">
    <property type="protein sequence ID" value="MBC9247487.1"/>
    <property type="molecule type" value="Genomic_DNA"/>
</dbReference>
<evidence type="ECO:0000313" key="10">
    <source>
        <dbReference type="Proteomes" id="UP000608594"/>
    </source>
</evidence>
<feature type="domain" description="TRAP C4-dicarboxylate transport system permease DctM subunit" evidence="8">
    <location>
        <begin position="12"/>
        <end position="427"/>
    </location>
</feature>
<gene>
    <name evidence="9" type="ORF">H4P12_12360</name>
</gene>
<feature type="transmembrane region" description="Helical" evidence="7">
    <location>
        <begin position="379"/>
        <end position="396"/>
    </location>
</feature>
<proteinExistence type="inferred from homology"/>
<feature type="transmembrane region" description="Helical" evidence="7">
    <location>
        <begin position="220"/>
        <end position="246"/>
    </location>
</feature>
<reference evidence="9" key="1">
    <citation type="submission" date="2020-08" db="EMBL/GenBank/DDBJ databases">
        <title>Paracoccus amoyensis sp. nov., isolated from the surface seawater at coast of Xiamen, Fujian.</title>
        <authorList>
            <person name="Lyu L."/>
        </authorList>
    </citation>
    <scope>NUCLEOTIDE SEQUENCE</scope>
    <source>
        <strain evidence="9">11-3</strain>
    </source>
</reference>
<feature type="transmembrane region" description="Helical" evidence="7">
    <location>
        <begin position="323"/>
        <end position="340"/>
    </location>
</feature>
<organism evidence="9 10">
    <name type="scientific">Paracoccus amoyensis</name>
    <dbReference type="NCBI Taxonomy" id="2760093"/>
    <lineage>
        <taxon>Bacteria</taxon>
        <taxon>Pseudomonadati</taxon>
        <taxon>Pseudomonadota</taxon>
        <taxon>Alphaproteobacteria</taxon>
        <taxon>Rhodobacterales</taxon>
        <taxon>Paracoccaceae</taxon>
        <taxon>Paracoccus</taxon>
    </lineage>
</organism>
<keyword evidence="3 7" id="KW-0997">Cell inner membrane</keyword>
<evidence type="ECO:0000256" key="4">
    <source>
        <dbReference type="ARBA" id="ARBA00022692"/>
    </source>
</evidence>
<dbReference type="PANTHER" id="PTHR33362:SF5">
    <property type="entry name" value="C4-DICARBOXYLATE TRAP TRANSPORTER LARGE PERMEASE PROTEIN DCTM"/>
    <property type="match status" value="1"/>
</dbReference>
<evidence type="ECO:0000256" key="6">
    <source>
        <dbReference type="ARBA" id="ARBA00023136"/>
    </source>
</evidence>
<keyword evidence="2" id="KW-1003">Cell membrane</keyword>
<keyword evidence="10" id="KW-1185">Reference proteome</keyword>
<feature type="transmembrane region" description="Helical" evidence="7">
    <location>
        <begin position="176"/>
        <end position="199"/>
    </location>
</feature>
<feature type="transmembrane region" description="Helical" evidence="7">
    <location>
        <begin position="282"/>
        <end position="303"/>
    </location>
</feature>
<dbReference type="NCBIfam" id="TIGR00786">
    <property type="entry name" value="dctM"/>
    <property type="match status" value="1"/>
</dbReference>
<dbReference type="PANTHER" id="PTHR33362">
    <property type="entry name" value="SIALIC ACID TRAP TRANSPORTER PERMEASE PROTEIN SIAT-RELATED"/>
    <property type="match status" value="1"/>
</dbReference>
<feature type="transmembrane region" description="Helical" evidence="7">
    <location>
        <begin position="53"/>
        <end position="76"/>
    </location>
</feature>